<reference evidence="9" key="1">
    <citation type="journal article" date="2018" name="DNA Res.">
        <title>Multiple hybrid de novo genome assembly of finger millet, an orphan allotetraploid crop.</title>
        <authorList>
            <person name="Hatakeyama M."/>
            <person name="Aluri S."/>
            <person name="Balachadran M.T."/>
            <person name="Sivarajan S.R."/>
            <person name="Patrignani A."/>
            <person name="Gruter S."/>
            <person name="Poveda L."/>
            <person name="Shimizu-Inatsugi R."/>
            <person name="Baeten J."/>
            <person name="Francoijs K.J."/>
            <person name="Nataraja K.N."/>
            <person name="Reddy Y.A.N."/>
            <person name="Phadnis S."/>
            <person name="Ravikumar R.L."/>
            <person name="Schlapbach R."/>
            <person name="Sreeman S.M."/>
            <person name="Shimizu K.K."/>
        </authorList>
    </citation>
    <scope>NUCLEOTIDE SEQUENCE</scope>
</reference>
<dbReference type="CDD" id="cd20544">
    <property type="entry name" value="CYCLIN_AtCycD-like_rpt2"/>
    <property type="match status" value="1"/>
</dbReference>
<comment type="similarity">
    <text evidence="1">Belongs to the cyclin family. Cyclin D subfamily.</text>
</comment>
<feature type="compositionally biased region" description="Polar residues" evidence="6">
    <location>
        <begin position="318"/>
        <end position="341"/>
    </location>
</feature>
<dbReference type="FunFam" id="1.10.472.10:FF:000060">
    <property type="entry name" value="D6-type cyclin"/>
    <property type="match status" value="1"/>
</dbReference>
<dbReference type="InterPro" id="IPR004367">
    <property type="entry name" value="Cyclin_C-dom"/>
</dbReference>
<evidence type="ECO:0000259" key="7">
    <source>
        <dbReference type="SMART" id="SM00385"/>
    </source>
</evidence>
<comment type="caution">
    <text evidence="9">The sequence shown here is derived from an EMBL/GenBank/DDBJ whole genome shotgun (WGS) entry which is preliminary data.</text>
</comment>
<evidence type="ECO:0000256" key="4">
    <source>
        <dbReference type="ARBA" id="ARBA00023306"/>
    </source>
</evidence>
<feature type="domain" description="Cyclin C-terminal" evidence="8">
    <location>
        <begin position="190"/>
        <end position="313"/>
    </location>
</feature>
<sequence length="347" mass="38301">MGFLCPYVSTSSLLCEESTESIFGFSDAEEEAPELGMDLNLSSFADLSLESNELVGSLLEQEKEQLAGIEAGDYLERLNDGGIEFSWRTAAIEWFGEVQAHYNFGPLCVYLAVNYLDRFLSSNVPDDNEWAKQALSVACLSIAAKMEETAVPPYVHLIQVSNVKHILDAETIERMEVFVLRALNWRMKAVTPFSYISYFAEKFNEGKPVTDECISRCTELILGTLKATKFLQFKPSEIAAAVVLYTVAETKVFDFSSALLTSEIPVDKEKVRRCHEAIKEVALVETNSNISVSSSSVPESPSNVLNASCFSFGTDDSQIPGSSEATNDNNATSYQSCTPVSKRTRLD</sequence>
<evidence type="ECO:0000313" key="10">
    <source>
        <dbReference type="Proteomes" id="UP001054889"/>
    </source>
</evidence>
<dbReference type="Pfam" id="PF00134">
    <property type="entry name" value="Cyclin_N"/>
    <property type="match status" value="1"/>
</dbReference>
<keyword evidence="2" id="KW-0132">Cell division</keyword>
<name>A0AAV5G383_ELECO</name>
<proteinExistence type="inferred from homology"/>
<evidence type="ECO:0008006" key="11">
    <source>
        <dbReference type="Google" id="ProtNLM"/>
    </source>
</evidence>
<keyword evidence="10" id="KW-1185">Reference proteome</keyword>
<dbReference type="SUPFAM" id="SSF47954">
    <property type="entry name" value="Cyclin-like"/>
    <property type="match status" value="2"/>
</dbReference>
<organism evidence="9 10">
    <name type="scientific">Eleusine coracana subsp. coracana</name>
    <dbReference type="NCBI Taxonomy" id="191504"/>
    <lineage>
        <taxon>Eukaryota</taxon>
        <taxon>Viridiplantae</taxon>
        <taxon>Streptophyta</taxon>
        <taxon>Embryophyta</taxon>
        <taxon>Tracheophyta</taxon>
        <taxon>Spermatophyta</taxon>
        <taxon>Magnoliopsida</taxon>
        <taxon>Liliopsida</taxon>
        <taxon>Poales</taxon>
        <taxon>Poaceae</taxon>
        <taxon>PACMAD clade</taxon>
        <taxon>Chloridoideae</taxon>
        <taxon>Cynodonteae</taxon>
        <taxon>Eleusininae</taxon>
        <taxon>Eleusine</taxon>
    </lineage>
</organism>
<dbReference type="Pfam" id="PF02984">
    <property type="entry name" value="Cyclin_C"/>
    <property type="match status" value="1"/>
</dbReference>
<dbReference type="CDD" id="cd20543">
    <property type="entry name" value="CYCLIN_AtCycD-like_rpt1"/>
    <property type="match status" value="1"/>
</dbReference>
<dbReference type="PANTHER" id="PTHR10177">
    <property type="entry name" value="CYCLINS"/>
    <property type="match status" value="1"/>
</dbReference>
<dbReference type="InterPro" id="IPR013763">
    <property type="entry name" value="Cyclin-like_dom"/>
</dbReference>
<dbReference type="Gene3D" id="1.10.472.10">
    <property type="entry name" value="Cyclin-like"/>
    <property type="match status" value="2"/>
</dbReference>
<evidence type="ECO:0000259" key="8">
    <source>
        <dbReference type="SMART" id="SM01332"/>
    </source>
</evidence>
<dbReference type="InterPro" id="IPR006671">
    <property type="entry name" value="Cyclin_N"/>
</dbReference>
<evidence type="ECO:0000256" key="6">
    <source>
        <dbReference type="SAM" id="MobiDB-lite"/>
    </source>
</evidence>
<dbReference type="AlphaFoldDB" id="A0AAV5G383"/>
<dbReference type="FunFam" id="1.10.472.10:FF:000040">
    <property type="entry name" value="D6-type cyclin"/>
    <property type="match status" value="1"/>
</dbReference>
<dbReference type="Proteomes" id="UP001054889">
    <property type="component" value="Unassembled WGS sequence"/>
</dbReference>
<dbReference type="SMART" id="SM00385">
    <property type="entry name" value="CYCLIN"/>
    <property type="match status" value="1"/>
</dbReference>
<evidence type="ECO:0000313" key="9">
    <source>
        <dbReference type="EMBL" id="GJN41391.1"/>
    </source>
</evidence>
<protein>
    <recommendedName>
        <fullName evidence="11">B-like cyclin</fullName>
    </recommendedName>
</protein>
<dbReference type="InterPro" id="IPR036915">
    <property type="entry name" value="Cyclin-like_sf"/>
</dbReference>
<keyword evidence="4" id="KW-0131">Cell cycle</keyword>
<accession>A0AAV5G383</accession>
<feature type="domain" description="Cyclin-like" evidence="7">
    <location>
        <begin position="93"/>
        <end position="181"/>
    </location>
</feature>
<dbReference type="InterPro" id="IPR039361">
    <property type="entry name" value="Cyclin"/>
</dbReference>
<feature type="region of interest" description="Disordered" evidence="6">
    <location>
        <begin position="318"/>
        <end position="347"/>
    </location>
</feature>
<gene>
    <name evidence="9" type="primary">gn00762</name>
    <name evidence="9" type="ORF">PR202_gn00762</name>
</gene>
<keyword evidence="3 5" id="KW-0195">Cyclin</keyword>
<evidence type="ECO:0000256" key="5">
    <source>
        <dbReference type="RuleBase" id="RU000383"/>
    </source>
</evidence>
<evidence type="ECO:0000256" key="3">
    <source>
        <dbReference type="ARBA" id="ARBA00023127"/>
    </source>
</evidence>
<dbReference type="SMART" id="SM01332">
    <property type="entry name" value="Cyclin_C"/>
    <property type="match status" value="1"/>
</dbReference>
<dbReference type="EMBL" id="BQKI01000320">
    <property type="protein sequence ID" value="GJN41391.1"/>
    <property type="molecule type" value="Genomic_DNA"/>
</dbReference>
<evidence type="ECO:0000256" key="2">
    <source>
        <dbReference type="ARBA" id="ARBA00022618"/>
    </source>
</evidence>
<evidence type="ECO:0000256" key="1">
    <source>
        <dbReference type="ARBA" id="ARBA00009065"/>
    </source>
</evidence>
<reference evidence="9" key="2">
    <citation type="submission" date="2021-12" db="EMBL/GenBank/DDBJ databases">
        <title>Resequencing data analysis of finger millet.</title>
        <authorList>
            <person name="Hatakeyama M."/>
            <person name="Aluri S."/>
            <person name="Balachadran M.T."/>
            <person name="Sivarajan S.R."/>
            <person name="Poveda L."/>
            <person name="Shimizu-Inatsugi R."/>
            <person name="Schlapbach R."/>
            <person name="Sreeman S.M."/>
            <person name="Shimizu K.K."/>
        </authorList>
    </citation>
    <scope>NUCLEOTIDE SEQUENCE</scope>
</reference>
<dbReference type="GO" id="GO:0051301">
    <property type="term" value="P:cell division"/>
    <property type="evidence" value="ECO:0007669"/>
    <property type="project" value="UniProtKB-KW"/>
</dbReference>